<gene>
    <name evidence="2" type="ORF">BOW52_11020</name>
</gene>
<accession>A0A1T2KSX7</accession>
<dbReference type="Pfam" id="PF05970">
    <property type="entry name" value="PIF1"/>
    <property type="match status" value="1"/>
</dbReference>
<feature type="domain" description="DNA helicase Pif1-like DEAD-box helicase" evidence="1">
    <location>
        <begin position="12"/>
        <end position="73"/>
    </location>
</feature>
<dbReference type="GO" id="GO:0000723">
    <property type="term" value="P:telomere maintenance"/>
    <property type="evidence" value="ECO:0007669"/>
    <property type="project" value="InterPro"/>
</dbReference>
<dbReference type="AlphaFoldDB" id="A0A1T2KSX7"/>
<dbReference type="Proteomes" id="UP000190198">
    <property type="component" value="Unassembled WGS sequence"/>
</dbReference>
<reference evidence="2 3" key="1">
    <citation type="submission" date="2016-11" db="EMBL/GenBank/DDBJ databases">
        <title>Mixed transmission modes and dynamic genome evolution in an obligate animal-bacterial symbiosis.</title>
        <authorList>
            <person name="Russell S.L."/>
            <person name="Corbett-Detig R.B."/>
            <person name="Cavanaugh C.M."/>
        </authorList>
    </citation>
    <scope>NUCLEOTIDE SEQUENCE [LARGE SCALE GENOMIC DNA]</scope>
    <source>
        <strain evidence="2">Sp-SM6</strain>
    </source>
</reference>
<dbReference type="InterPro" id="IPR051055">
    <property type="entry name" value="PIF1_helicase"/>
</dbReference>
<keyword evidence="3" id="KW-1185">Reference proteome</keyword>
<dbReference type="InterPro" id="IPR027417">
    <property type="entry name" value="P-loop_NTPase"/>
</dbReference>
<protein>
    <recommendedName>
        <fullName evidence="1">DNA helicase Pif1-like DEAD-box helicase domain-containing protein</fullName>
    </recommendedName>
</protein>
<dbReference type="EMBL" id="MPRK01000359">
    <property type="protein sequence ID" value="OOZ35957.1"/>
    <property type="molecule type" value="Genomic_DNA"/>
</dbReference>
<evidence type="ECO:0000313" key="3">
    <source>
        <dbReference type="Proteomes" id="UP000190198"/>
    </source>
</evidence>
<proteinExistence type="predicted"/>
<comment type="caution">
    <text evidence="2">The sequence shown here is derived from an EMBL/GenBank/DDBJ whole genome shotgun (WGS) entry which is preliminary data.</text>
</comment>
<evidence type="ECO:0000313" key="2">
    <source>
        <dbReference type="EMBL" id="OOZ35957.1"/>
    </source>
</evidence>
<evidence type="ECO:0000259" key="1">
    <source>
        <dbReference type="Pfam" id="PF05970"/>
    </source>
</evidence>
<name>A0A1T2KSX7_9GAMM</name>
<dbReference type="GO" id="GO:0003678">
    <property type="term" value="F:DNA helicase activity"/>
    <property type="evidence" value="ECO:0007669"/>
    <property type="project" value="InterPro"/>
</dbReference>
<dbReference type="InterPro" id="IPR010285">
    <property type="entry name" value="DNA_helicase_pif1-like_DEAD"/>
</dbReference>
<dbReference type="Gene3D" id="3.40.50.300">
    <property type="entry name" value="P-loop containing nucleotide triphosphate hydrolases"/>
    <property type="match status" value="1"/>
</dbReference>
<dbReference type="PANTHER" id="PTHR47642">
    <property type="entry name" value="ATP-DEPENDENT DNA HELICASE"/>
    <property type="match status" value="1"/>
</dbReference>
<organism evidence="2 3">
    <name type="scientific">Solemya elarraichensis gill symbiont</name>
    <dbReference type="NCBI Taxonomy" id="1918949"/>
    <lineage>
        <taxon>Bacteria</taxon>
        <taxon>Pseudomonadati</taxon>
        <taxon>Pseudomonadota</taxon>
        <taxon>Gammaproteobacteria</taxon>
        <taxon>sulfur-oxidizing symbionts</taxon>
    </lineage>
</organism>
<sequence>MHLIQTDERFHIVQENIKNTNTLLIDEVSMVSAKTLSQVEIICRKVRNCSNIFGGIQVILVGDFYQLPPIANALTGDSGHYCFQLAWFNDCFPHQIQLSIIHRQSEKGLINCINELEKGELSDDSLDFLKSLERPLENEDSFVHLFTRNFDVDLIQLQEATSFVWGAETLSSS</sequence>
<dbReference type="GO" id="GO:0006281">
    <property type="term" value="P:DNA repair"/>
    <property type="evidence" value="ECO:0007669"/>
    <property type="project" value="InterPro"/>
</dbReference>
<dbReference type="SUPFAM" id="SSF52540">
    <property type="entry name" value="P-loop containing nucleoside triphosphate hydrolases"/>
    <property type="match status" value="2"/>
</dbReference>